<dbReference type="AlphaFoldDB" id="A0A0P9FE34"/>
<evidence type="ECO:0000256" key="1">
    <source>
        <dbReference type="SAM" id="MobiDB-lite"/>
    </source>
</evidence>
<dbReference type="EMBL" id="KQ474081">
    <property type="protein sequence ID" value="KPV74032.1"/>
    <property type="molecule type" value="Genomic_DNA"/>
</dbReference>
<gene>
    <name evidence="2" type="ORF">RHOBADRAFT_16378</name>
</gene>
<keyword evidence="3" id="KW-1185">Reference proteome</keyword>
<dbReference type="RefSeq" id="XP_018270081.1">
    <property type="nucleotide sequence ID" value="XM_018412311.1"/>
</dbReference>
<feature type="region of interest" description="Disordered" evidence="1">
    <location>
        <begin position="59"/>
        <end position="115"/>
    </location>
</feature>
<dbReference type="GO" id="GO:0031499">
    <property type="term" value="C:TRAMP complex"/>
    <property type="evidence" value="ECO:0007669"/>
    <property type="project" value="TreeGrafter"/>
</dbReference>
<dbReference type="Gene3D" id="3.30.460.10">
    <property type="entry name" value="Beta Polymerase, domain 2"/>
    <property type="match status" value="1"/>
</dbReference>
<dbReference type="SUPFAM" id="SSF81631">
    <property type="entry name" value="PAP/OAS1 substrate-binding domain"/>
    <property type="match status" value="1"/>
</dbReference>
<name>A0A0P9FE34_RHOGW</name>
<dbReference type="GO" id="GO:0003729">
    <property type="term" value="F:mRNA binding"/>
    <property type="evidence" value="ECO:0007669"/>
    <property type="project" value="TreeGrafter"/>
</dbReference>
<dbReference type="STRING" id="578459.A0A0P9FE34"/>
<dbReference type="InterPro" id="IPR045862">
    <property type="entry name" value="Trf4-like"/>
</dbReference>
<dbReference type="InterPro" id="IPR043519">
    <property type="entry name" value="NT_sf"/>
</dbReference>
<evidence type="ECO:0000313" key="3">
    <source>
        <dbReference type="Proteomes" id="UP000053890"/>
    </source>
</evidence>
<proteinExistence type="predicted"/>
<dbReference type="PANTHER" id="PTHR23092:SF15">
    <property type="entry name" value="INACTIVE NON-CANONICAL POLY(A) RNA POLYMERASE PROTEIN TRF4-2-RELATED"/>
    <property type="match status" value="1"/>
</dbReference>
<organism evidence="2 3">
    <name type="scientific">Rhodotorula graminis (strain WP1)</name>
    <dbReference type="NCBI Taxonomy" id="578459"/>
    <lineage>
        <taxon>Eukaryota</taxon>
        <taxon>Fungi</taxon>
        <taxon>Dikarya</taxon>
        <taxon>Basidiomycota</taxon>
        <taxon>Pucciniomycotina</taxon>
        <taxon>Microbotryomycetes</taxon>
        <taxon>Sporidiobolales</taxon>
        <taxon>Sporidiobolaceae</taxon>
        <taxon>Rhodotorula</taxon>
    </lineage>
</organism>
<dbReference type="SUPFAM" id="SSF81301">
    <property type="entry name" value="Nucleotidyltransferase"/>
    <property type="match status" value="1"/>
</dbReference>
<dbReference type="GeneID" id="28972760"/>
<dbReference type="GO" id="GO:0031123">
    <property type="term" value="P:RNA 3'-end processing"/>
    <property type="evidence" value="ECO:0007669"/>
    <property type="project" value="TreeGrafter"/>
</dbReference>
<sequence length="307" mass="33277">MRLARLSLAIFTRSTAERDTPSSHAGLSASPTGDRARLGLCVPHARRCLVVVDHRTRRLAPDSDTPPAEDPDSRQCHALDAPPAPHRPGQSPAAHRPVRPHRLPLSNLADPAPTSRRLDEEVAAFVASVRPTKGEQRLRLAALTCLTKVVATLWPTAAVELFGSMATGLYLPHGVRPLLLLRTLRNALLASHLASTGRLVSHAKVPLVKLVTAPSFGSFAIDVSFNADKGPKGARESLRLLQELETRREGDKMRAKALVFVLKAFLDAQGLNEVRYGGLGGLGIFCLAVSFIQVRRAPFFRASHVRP</sequence>
<dbReference type="GO" id="GO:0005730">
    <property type="term" value="C:nucleolus"/>
    <property type="evidence" value="ECO:0007669"/>
    <property type="project" value="TreeGrafter"/>
</dbReference>
<reference evidence="2 3" key="1">
    <citation type="journal article" date="2015" name="Front. Microbiol.">
        <title>Genome sequence of the plant growth promoting endophytic yeast Rhodotorula graminis WP1.</title>
        <authorList>
            <person name="Firrincieli A."/>
            <person name="Otillar R."/>
            <person name="Salamov A."/>
            <person name="Schmutz J."/>
            <person name="Khan Z."/>
            <person name="Redman R.S."/>
            <person name="Fleck N.D."/>
            <person name="Lindquist E."/>
            <person name="Grigoriev I.V."/>
            <person name="Doty S.L."/>
        </authorList>
    </citation>
    <scope>NUCLEOTIDE SEQUENCE [LARGE SCALE GENOMIC DNA]</scope>
    <source>
        <strain evidence="2 3">WP1</strain>
    </source>
</reference>
<dbReference type="GO" id="GO:1990817">
    <property type="term" value="F:poly(A) RNA polymerase activity"/>
    <property type="evidence" value="ECO:0007669"/>
    <property type="project" value="InterPro"/>
</dbReference>
<feature type="region of interest" description="Disordered" evidence="1">
    <location>
        <begin position="15"/>
        <end position="35"/>
    </location>
</feature>
<evidence type="ECO:0000313" key="2">
    <source>
        <dbReference type="EMBL" id="KPV74032.1"/>
    </source>
</evidence>
<dbReference type="Proteomes" id="UP000053890">
    <property type="component" value="Unassembled WGS sequence"/>
</dbReference>
<feature type="compositionally biased region" description="Polar residues" evidence="1">
    <location>
        <begin position="22"/>
        <end position="31"/>
    </location>
</feature>
<dbReference type="GO" id="GO:0043634">
    <property type="term" value="P:polyadenylation-dependent ncRNA catabolic process"/>
    <property type="evidence" value="ECO:0007669"/>
    <property type="project" value="TreeGrafter"/>
</dbReference>
<dbReference type="PANTHER" id="PTHR23092">
    <property type="entry name" value="POLY(A) RNA POLYMERASE"/>
    <property type="match status" value="1"/>
</dbReference>
<dbReference type="OrthoDB" id="2521584at2759"/>
<accession>A0A0P9FE34</accession>
<protein>
    <submittedName>
        <fullName evidence="2">Uncharacterized protein</fullName>
    </submittedName>
</protein>